<dbReference type="GO" id="GO:0016579">
    <property type="term" value="P:protein deubiquitination"/>
    <property type="evidence" value="ECO:0007669"/>
    <property type="project" value="InterPro"/>
</dbReference>
<feature type="region of interest" description="Disordered" evidence="2">
    <location>
        <begin position="488"/>
        <end position="507"/>
    </location>
</feature>
<evidence type="ECO:0000313" key="6">
    <source>
        <dbReference type="Proteomes" id="UP000243052"/>
    </source>
</evidence>
<dbReference type="Gene3D" id="3.90.70.10">
    <property type="entry name" value="Cysteine proteinases"/>
    <property type="match status" value="1"/>
</dbReference>
<dbReference type="InterPro" id="IPR001394">
    <property type="entry name" value="Peptidase_C19_UCH"/>
</dbReference>
<dbReference type="RefSeq" id="XP_017987799.1">
    <property type="nucleotide sequence ID" value="XM_018132310.1"/>
</dbReference>
<keyword evidence="1" id="KW-0378">Hydrolase</keyword>
<dbReference type="OrthoDB" id="2248014at2759"/>
<dbReference type="SUPFAM" id="SSF54001">
    <property type="entry name" value="Cysteine proteinases"/>
    <property type="match status" value="1"/>
</dbReference>
<dbReference type="GO" id="GO:0004843">
    <property type="term" value="F:cysteine-type deubiquitinase activity"/>
    <property type="evidence" value="ECO:0007669"/>
    <property type="project" value="UniProtKB-UniRule"/>
</dbReference>
<name>A0A109UZB1_9SACH</name>
<keyword evidence="1" id="KW-0833">Ubl conjugation pathway</keyword>
<keyword evidence="1" id="KW-0788">Thiol protease</keyword>
<protein>
    <recommendedName>
        <fullName evidence="1">Ubiquitin carboxyl-terminal hydrolase</fullName>
        <ecNumber evidence="1">3.4.19.12</ecNumber>
    </recommendedName>
</protein>
<dbReference type="InterPro" id="IPR018200">
    <property type="entry name" value="USP_CS"/>
</dbReference>
<evidence type="ECO:0000256" key="3">
    <source>
        <dbReference type="SAM" id="Phobius"/>
    </source>
</evidence>
<dbReference type="EC" id="3.4.19.12" evidence="1"/>
<proteinExistence type="inferred from homology"/>
<dbReference type="PROSITE" id="PS00972">
    <property type="entry name" value="USP_1"/>
    <property type="match status" value="1"/>
</dbReference>
<organism evidence="5 6">
    <name type="scientific">Eremothecium sinecaudum</name>
    <dbReference type="NCBI Taxonomy" id="45286"/>
    <lineage>
        <taxon>Eukaryota</taxon>
        <taxon>Fungi</taxon>
        <taxon>Dikarya</taxon>
        <taxon>Ascomycota</taxon>
        <taxon>Saccharomycotina</taxon>
        <taxon>Saccharomycetes</taxon>
        <taxon>Saccharomycetales</taxon>
        <taxon>Saccharomycetaceae</taxon>
        <taxon>Eremothecium</taxon>
    </lineage>
</organism>
<keyword evidence="3" id="KW-1133">Transmembrane helix</keyword>
<evidence type="ECO:0000256" key="2">
    <source>
        <dbReference type="SAM" id="MobiDB-lite"/>
    </source>
</evidence>
<dbReference type="InterPro" id="IPR050164">
    <property type="entry name" value="Peptidase_C19"/>
</dbReference>
<dbReference type="InterPro" id="IPR028889">
    <property type="entry name" value="USP"/>
</dbReference>
<dbReference type="Proteomes" id="UP000243052">
    <property type="component" value="Chromosome iv"/>
</dbReference>
<keyword evidence="3" id="KW-0812">Transmembrane</keyword>
<sequence length="624" mass="70807">MNGRDGLLWKNYKLNSSSLRLILIGSLFTASSYVLGPSIISWLFPRRKAANKRSKRLDQYTTGLFNSGNYCFANSSVQALASLPPLTVYLNGIFKAMEDIYILLKEESDDQETVQLGETEDQGDDLCWELRSLHGIDFRMHIALGKVLHNLQQPIKSPRNASLYELLSTIEEIHHCRISSYQQDAQEFSQLLIETLENEFNRFKKFLSENVNRTDAVSLPLFPFNGFMANSIVCMKCNRSARVKLQPFNMYLQQIPQTTSVLLETLIHDSQAEIIEDYSCLVCKLNEIFANERQHGLDNKNDSDKSLLQELDRVFPTLAINDYLPDPLATFVSSYSMNRVSFTHTKSRIVKKTVLVNSPEVLIIHLSRSVFNGYSHSKNNCKVNFEEYLNVKEQIIESSKCVGVLSVRYKLMSVTVHSGTHTRGHYQCYRRKPNFERDCKTPSKFMSSAAVFLPSLPKNHSSHSNADIDSIESNTNHNNVMDNGRETSFEKEAKRSMNNQTLSDPPKLSPIPHAFHNHTTYPSTKCSSYSSNVTNNVSSQPLTSIELASSALSDSLSDSHQRLSSTDILAASPPNNKRSGKTLKIASTLPWWKISDTKVSEHKLTTLLFETKNVYMLYYQRIQA</sequence>
<dbReference type="PROSITE" id="PS00973">
    <property type="entry name" value="USP_2"/>
    <property type="match status" value="1"/>
</dbReference>
<comment type="catalytic activity">
    <reaction evidence="1">
        <text>Thiol-dependent hydrolysis of ester, thioester, amide, peptide and isopeptide bonds formed by the C-terminal Gly of ubiquitin (a 76-residue protein attached to proteins as an intracellular targeting signal).</text>
        <dbReference type="EC" id="3.4.19.12"/>
    </reaction>
</comment>
<dbReference type="CDD" id="cd02662">
    <property type="entry name" value="Peptidase_C19F"/>
    <property type="match status" value="1"/>
</dbReference>
<keyword evidence="1" id="KW-0645">Protease</keyword>
<evidence type="ECO:0000256" key="1">
    <source>
        <dbReference type="RuleBase" id="RU366025"/>
    </source>
</evidence>
<keyword evidence="6" id="KW-1185">Reference proteome</keyword>
<keyword evidence="3" id="KW-0472">Membrane</keyword>
<evidence type="ECO:0000259" key="4">
    <source>
        <dbReference type="PROSITE" id="PS50235"/>
    </source>
</evidence>
<reference evidence="5 6" key="1">
    <citation type="submission" date="2016-01" db="EMBL/GenBank/DDBJ databases">
        <title>Genome sequence of the yeast Holleya sinecauda.</title>
        <authorList>
            <person name="Dietrich F.S."/>
        </authorList>
    </citation>
    <scope>NUCLEOTIDE SEQUENCE [LARGE SCALE GENOMIC DNA]</scope>
    <source>
        <strain evidence="5 6">ATCC 58844</strain>
    </source>
</reference>
<accession>A0A109UZB1</accession>
<evidence type="ECO:0000313" key="5">
    <source>
        <dbReference type="EMBL" id="AMD20803.1"/>
    </source>
</evidence>
<dbReference type="EMBL" id="CP014244">
    <property type="protein sequence ID" value="AMD20803.1"/>
    <property type="molecule type" value="Genomic_DNA"/>
</dbReference>
<dbReference type="Pfam" id="PF00443">
    <property type="entry name" value="UCH"/>
    <property type="match status" value="1"/>
</dbReference>
<dbReference type="PROSITE" id="PS50235">
    <property type="entry name" value="USP_3"/>
    <property type="match status" value="1"/>
</dbReference>
<dbReference type="InterPro" id="IPR038765">
    <property type="entry name" value="Papain-like_cys_pep_sf"/>
</dbReference>
<dbReference type="GO" id="GO:0005829">
    <property type="term" value="C:cytosol"/>
    <property type="evidence" value="ECO:0007669"/>
    <property type="project" value="TreeGrafter"/>
</dbReference>
<gene>
    <name evidence="5" type="ORF">AW171_hschr42720</name>
</gene>
<dbReference type="STRING" id="45286.A0A109UZB1"/>
<dbReference type="AlphaFoldDB" id="A0A109UZB1"/>
<dbReference type="GO" id="GO:0006508">
    <property type="term" value="P:proteolysis"/>
    <property type="evidence" value="ECO:0007669"/>
    <property type="project" value="UniProtKB-KW"/>
</dbReference>
<feature type="transmembrane region" description="Helical" evidence="3">
    <location>
        <begin position="21"/>
        <end position="44"/>
    </location>
</feature>
<comment type="similarity">
    <text evidence="1">Belongs to the peptidase C19 family.</text>
</comment>
<dbReference type="GeneID" id="28724067"/>
<dbReference type="PANTHER" id="PTHR24006">
    <property type="entry name" value="UBIQUITIN CARBOXYL-TERMINAL HYDROLASE"/>
    <property type="match status" value="1"/>
</dbReference>
<feature type="domain" description="USP" evidence="4">
    <location>
        <begin position="62"/>
        <end position="622"/>
    </location>
</feature>
<dbReference type="GO" id="GO:0005634">
    <property type="term" value="C:nucleus"/>
    <property type="evidence" value="ECO:0007669"/>
    <property type="project" value="TreeGrafter"/>
</dbReference>